<keyword evidence="7 10" id="KW-0456">Lyase</keyword>
<evidence type="ECO:0000256" key="7">
    <source>
        <dbReference type="ARBA" id="ARBA00023239"/>
    </source>
</evidence>
<evidence type="ECO:0000259" key="12">
    <source>
        <dbReference type="Pfam" id="PF00117"/>
    </source>
</evidence>
<organism evidence="13 14">
    <name type="scientific">Thermaerobacter composti</name>
    <dbReference type="NCBI Taxonomy" id="554949"/>
    <lineage>
        <taxon>Bacteria</taxon>
        <taxon>Bacillati</taxon>
        <taxon>Bacillota</taxon>
        <taxon>Clostridia</taxon>
        <taxon>Eubacteriales</taxon>
        <taxon>Clostridiales Family XVII. Incertae Sedis</taxon>
        <taxon>Thermaerobacter</taxon>
    </lineage>
</organism>
<evidence type="ECO:0000256" key="5">
    <source>
        <dbReference type="ARBA" id="ARBA00022962"/>
    </source>
</evidence>
<evidence type="ECO:0000256" key="6">
    <source>
        <dbReference type="ARBA" id="ARBA00023102"/>
    </source>
</evidence>
<dbReference type="Gene3D" id="3.40.50.880">
    <property type="match status" value="2"/>
</dbReference>
<proteinExistence type="inferred from homology"/>
<keyword evidence="10" id="KW-0963">Cytoplasm</keyword>
<dbReference type="Pfam" id="PF00117">
    <property type="entry name" value="GATase"/>
    <property type="match status" value="1"/>
</dbReference>
<comment type="pathway">
    <text evidence="1 10">Amino-acid biosynthesis; L-histidine biosynthesis; L-histidine from 5-phospho-alpha-D-ribose 1-diphosphate: step 5/9.</text>
</comment>
<evidence type="ECO:0000256" key="9">
    <source>
        <dbReference type="ARBA" id="ARBA00049534"/>
    </source>
</evidence>
<dbReference type="SUPFAM" id="SSF52317">
    <property type="entry name" value="Class I glutamine amidotransferase-like"/>
    <property type="match status" value="2"/>
</dbReference>
<evidence type="ECO:0000256" key="1">
    <source>
        <dbReference type="ARBA" id="ARBA00005091"/>
    </source>
</evidence>
<keyword evidence="14" id="KW-1185">Reference proteome</keyword>
<comment type="function">
    <text evidence="10">IGPS catalyzes the conversion of PRFAR and glutamine to IGP, AICAR and glutamate. The HisH subunit catalyzes the hydrolysis of glutamine to glutamate and ammonia as part of the synthesis of IGP and AICAR. The resulting ammonia molecule is channeled to the active site of HisF.</text>
</comment>
<feature type="active site" evidence="10">
    <location>
        <position position="372"/>
    </location>
</feature>
<feature type="region of interest" description="Disordered" evidence="11">
    <location>
        <begin position="240"/>
        <end position="264"/>
    </location>
</feature>
<evidence type="ECO:0000313" key="13">
    <source>
        <dbReference type="EMBL" id="WPD19621.1"/>
    </source>
</evidence>
<keyword evidence="5 10" id="KW-0315">Glutamine amidotransferase</keyword>
<gene>
    <name evidence="10" type="primary">hisH</name>
    <name evidence="13" type="ORF">Q5761_02825</name>
</gene>
<accession>A0ABZ0QQ64</accession>
<evidence type="ECO:0000256" key="8">
    <source>
        <dbReference type="ARBA" id="ARBA00047838"/>
    </source>
</evidence>
<keyword evidence="3 10" id="KW-0028">Amino-acid biosynthesis</keyword>
<feature type="active site" evidence="10">
    <location>
        <position position="374"/>
    </location>
</feature>
<name>A0ABZ0QQ64_9FIRM</name>
<feature type="region of interest" description="Disordered" evidence="11">
    <location>
        <begin position="319"/>
        <end position="341"/>
    </location>
</feature>
<evidence type="ECO:0000256" key="2">
    <source>
        <dbReference type="ARBA" id="ARBA00011152"/>
    </source>
</evidence>
<comment type="subunit">
    <text evidence="2 10">Heterodimer of HisH and HisF.</text>
</comment>
<dbReference type="RefSeq" id="WP_318751120.1">
    <property type="nucleotide sequence ID" value="NZ_CP132508.1"/>
</dbReference>
<evidence type="ECO:0000256" key="11">
    <source>
        <dbReference type="SAM" id="MobiDB-lite"/>
    </source>
</evidence>
<dbReference type="InterPro" id="IPR010139">
    <property type="entry name" value="Imidazole-glycPsynth_HisH"/>
</dbReference>
<protein>
    <recommendedName>
        <fullName evidence="10">Imidazole glycerol phosphate synthase subunit HisH</fullName>
        <ecNumber evidence="10">4.3.2.10</ecNumber>
    </recommendedName>
    <alternativeName>
        <fullName evidence="10">IGP synthase glutaminase subunit</fullName>
        <ecNumber evidence="10">3.5.1.2</ecNumber>
    </alternativeName>
    <alternativeName>
        <fullName evidence="10">IGP synthase subunit HisH</fullName>
    </alternativeName>
    <alternativeName>
        <fullName evidence="10">ImGP synthase subunit HisH</fullName>
        <shortName evidence="10">IGPS subunit HisH</shortName>
    </alternativeName>
</protein>
<keyword evidence="6 10" id="KW-0368">Histidine biosynthesis</keyword>
<sequence length="398" mass="38967">MARPYLAMVDYGTGNVHSLGKALERVGCSVRLTRDPDELGRAAGIVLPGVGAFGPAWRRLDATGLVPVLRGLVAAGRPLLGICLGMQLLFEGSREDGEWPGFGFFPGRAEPFAPGPATAPSAPRTPVASPPEPGRGPVALVAGDGGAADRPDATAGGGHAPPGQGDAAPAGSGGRRDGPVAGEGHPGVPEPPGGGPAQAAGAGPGQPRGATAVQAAGAAASQPGGATAVQAAGAGASQPGEAMAAQPADVGPVQPAGVGATQPARSGAAAPLKVPHMGWNRVAVPAGSRLLAGLGEGFYAYFVHSYRVPWPLAPARPRPRPDGACGDAPGRAAAQGSAHGDEPAGPLVALADYGGPFVAAIEWGPVAGTQFHPEKSGPVGLKILRNFGAMCGACDPGP</sequence>
<comment type="catalytic activity">
    <reaction evidence="9 10">
        <text>L-glutamine + H2O = L-glutamate + NH4(+)</text>
        <dbReference type="Rhea" id="RHEA:15889"/>
        <dbReference type="ChEBI" id="CHEBI:15377"/>
        <dbReference type="ChEBI" id="CHEBI:28938"/>
        <dbReference type="ChEBI" id="CHEBI:29985"/>
        <dbReference type="ChEBI" id="CHEBI:58359"/>
        <dbReference type="EC" id="3.5.1.2"/>
    </reaction>
</comment>
<feature type="compositionally biased region" description="Low complexity" evidence="11">
    <location>
        <begin position="161"/>
        <end position="170"/>
    </location>
</feature>
<dbReference type="InterPro" id="IPR029062">
    <property type="entry name" value="Class_I_gatase-like"/>
</dbReference>
<dbReference type="EC" id="4.3.2.10" evidence="10"/>
<evidence type="ECO:0000256" key="4">
    <source>
        <dbReference type="ARBA" id="ARBA00022801"/>
    </source>
</evidence>
<dbReference type="PANTHER" id="PTHR42701:SF1">
    <property type="entry name" value="IMIDAZOLE GLYCEROL PHOSPHATE SYNTHASE SUBUNIT HISH"/>
    <property type="match status" value="1"/>
</dbReference>
<feature type="active site" description="Nucleophile" evidence="10">
    <location>
        <position position="83"/>
    </location>
</feature>
<dbReference type="EC" id="3.5.1.2" evidence="10"/>
<comment type="subcellular location">
    <subcellularLocation>
        <location evidence="10">Cytoplasm</location>
    </subcellularLocation>
</comment>
<feature type="region of interest" description="Disordered" evidence="11">
    <location>
        <begin position="101"/>
        <end position="218"/>
    </location>
</feature>
<feature type="domain" description="Glutamine amidotransferase" evidence="12">
    <location>
        <begin position="8"/>
        <end position="91"/>
    </location>
</feature>
<evidence type="ECO:0000313" key="14">
    <source>
        <dbReference type="Proteomes" id="UP001304683"/>
    </source>
</evidence>
<evidence type="ECO:0000256" key="3">
    <source>
        <dbReference type="ARBA" id="ARBA00022605"/>
    </source>
</evidence>
<dbReference type="PANTHER" id="PTHR42701">
    <property type="entry name" value="IMIDAZOLE GLYCEROL PHOSPHATE SYNTHASE SUBUNIT HISH"/>
    <property type="match status" value="1"/>
</dbReference>
<feature type="compositionally biased region" description="Low complexity" evidence="11">
    <location>
        <begin position="197"/>
        <end position="218"/>
    </location>
</feature>
<comment type="catalytic activity">
    <reaction evidence="8 10">
        <text>5-[(5-phospho-1-deoxy-D-ribulos-1-ylimino)methylamino]-1-(5-phospho-beta-D-ribosyl)imidazole-4-carboxamide + L-glutamine = D-erythro-1-(imidazol-4-yl)glycerol 3-phosphate + 5-amino-1-(5-phospho-beta-D-ribosyl)imidazole-4-carboxamide + L-glutamate + H(+)</text>
        <dbReference type="Rhea" id="RHEA:24793"/>
        <dbReference type="ChEBI" id="CHEBI:15378"/>
        <dbReference type="ChEBI" id="CHEBI:29985"/>
        <dbReference type="ChEBI" id="CHEBI:58278"/>
        <dbReference type="ChEBI" id="CHEBI:58359"/>
        <dbReference type="ChEBI" id="CHEBI:58475"/>
        <dbReference type="ChEBI" id="CHEBI:58525"/>
        <dbReference type="EC" id="4.3.2.10"/>
    </reaction>
</comment>
<keyword evidence="4 10" id="KW-0378">Hydrolase</keyword>
<dbReference type="InterPro" id="IPR017926">
    <property type="entry name" value="GATASE"/>
</dbReference>
<reference evidence="13 14" key="1">
    <citation type="submission" date="2023-08" db="EMBL/GenBank/DDBJ databases">
        <title>Genome sequence of Thermaerobacter compostii strain Ins1, a spore-forming filamentous bacterium isolated from a deep geothermal reservoir.</title>
        <authorList>
            <person name="Bregnard D."/>
            <person name="Gonzalez D."/>
            <person name="Junier P."/>
        </authorList>
    </citation>
    <scope>NUCLEOTIDE SEQUENCE [LARGE SCALE GENOMIC DNA]</scope>
    <source>
        <strain evidence="13 14">Ins1</strain>
    </source>
</reference>
<dbReference type="PROSITE" id="PS51273">
    <property type="entry name" value="GATASE_TYPE_1"/>
    <property type="match status" value="1"/>
</dbReference>
<evidence type="ECO:0000256" key="10">
    <source>
        <dbReference type="HAMAP-Rule" id="MF_00278"/>
    </source>
</evidence>
<dbReference type="EMBL" id="CP132508">
    <property type="protein sequence ID" value="WPD19621.1"/>
    <property type="molecule type" value="Genomic_DNA"/>
</dbReference>
<dbReference type="HAMAP" id="MF_00278">
    <property type="entry name" value="HisH"/>
    <property type="match status" value="1"/>
</dbReference>
<dbReference type="Proteomes" id="UP001304683">
    <property type="component" value="Chromosome"/>
</dbReference>